<comment type="caution">
    <text evidence="1">The sequence shown here is derived from an EMBL/GenBank/DDBJ whole genome shotgun (WGS) entry which is preliminary data.</text>
</comment>
<dbReference type="AlphaFoldDB" id="F9S3T4"/>
<dbReference type="EMBL" id="AFWF01000188">
    <property type="protein sequence ID" value="EGU37667.1"/>
    <property type="molecule type" value="Genomic_DNA"/>
</dbReference>
<proteinExistence type="predicted"/>
<feature type="non-terminal residue" evidence="1">
    <location>
        <position position="1"/>
    </location>
</feature>
<organism evidence="1 2">
    <name type="scientific">Vibrio ichthyoenteri ATCC 700023</name>
    <dbReference type="NCBI Taxonomy" id="870968"/>
    <lineage>
        <taxon>Bacteria</taxon>
        <taxon>Pseudomonadati</taxon>
        <taxon>Pseudomonadota</taxon>
        <taxon>Gammaproteobacteria</taxon>
        <taxon>Vibrionales</taxon>
        <taxon>Vibrionaceae</taxon>
        <taxon>Vibrio</taxon>
    </lineage>
</organism>
<protein>
    <submittedName>
        <fullName evidence="1">Uncharacterized protein</fullName>
    </submittedName>
</protein>
<name>F9S3T4_9VIBR</name>
<evidence type="ECO:0000313" key="2">
    <source>
        <dbReference type="Proteomes" id="UP000004605"/>
    </source>
</evidence>
<dbReference type="Proteomes" id="UP000004605">
    <property type="component" value="Unassembled WGS sequence"/>
</dbReference>
<keyword evidence="2" id="KW-1185">Reference proteome</keyword>
<accession>F9S3T4</accession>
<reference evidence="1 2" key="1">
    <citation type="journal article" date="2012" name="Int. J. Syst. Evol. Microbiol.">
        <title>Vibrio caribbeanicus sp. nov., isolated from the marine sponge Scleritoderma cyanea.</title>
        <authorList>
            <person name="Hoffmann M."/>
            <person name="Monday S.R."/>
            <person name="Allard M.W."/>
            <person name="Strain E.A."/>
            <person name="Whittaker P."/>
            <person name="Naum M."/>
            <person name="McCarthy P.J."/>
            <person name="Lopez J.V."/>
            <person name="Fischer M."/>
            <person name="Brown E.W."/>
        </authorList>
    </citation>
    <scope>NUCLEOTIDE SEQUENCE [LARGE SCALE GENOMIC DNA]</scope>
    <source>
        <strain evidence="1 2">ATCC 700023</strain>
    </source>
</reference>
<evidence type="ECO:0000313" key="1">
    <source>
        <dbReference type="EMBL" id="EGU37667.1"/>
    </source>
</evidence>
<gene>
    <name evidence="1" type="ORF">VII00023_06974</name>
</gene>
<sequence length="39" mass="4190">LNAVLLKALIAVIDNKLPIVTDILGACDLYHAVFIINKA</sequence>